<sequence>MLPTQGPPPPTAGPTAPLSEFGKFPRNRSHTPPETLRLVEQAGVAKTRLTWVDLIVKSFLGGVFISLGSAFDLIVDGGSPGLRSSNPAMAMLVASFTFPIGFVVIILTSLELSTSNMFVMAYATLRRRITLYDLARNWIMSYVFNVAGCLFYAGVLCWWSDTLETDAQSSYAVTQAERRIPIWAFVAMRYQHSVANYFMVPIGMFYGTNFGVGKFIWASCIPVTLGNIVGGAVFCGLAMWVMYGRYQPSVHDPRMHEDDSHRV</sequence>
<evidence type="ECO:0000256" key="5">
    <source>
        <dbReference type="ARBA" id="ARBA00049660"/>
    </source>
</evidence>
<accession>A0A2T2N2Z7</accession>
<gene>
    <name evidence="8" type="ORF">BS50DRAFT_640533</name>
</gene>
<feature type="transmembrane region" description="Helical" evidence="7">
    <location>
        <begin position="54"/>
        <end position="75"/>
    </location>
</feature>
<dbReference type="Pfam" id="PF01226">
    <property type="entry name" value="Form_Nir_trans"/>
    <property type="match status" value="2"/>
</dbReference>
<comment type="similarity">
    <text evidence="5">Belongs to the FNT transporter (TC 1.A.16) family.</text>
</comment>
<evidence type="ECO:0000256" key="7">
    <source>
        <dbReference type="SAM" id="Phobius"/>
    </source>
</evidence>
<reference evidence="8 9" key="1">
    <citation type="journal article" date="2018" name="Front. Microbiol.">
        <title>Genome-Wide Analysis of Corynespora cassiicola Leaf Fall Disease Putative Effectors.</title>
        <authorList>
            <person name="Lopez D."/>
            <person name="Ribeiro S."/>
            <person name="Label P."/>
            <person name="Fumanal B."/>
            <person name="Venisse J.S."/>
            <person name="Kohler A."/>
            <person name="de Oliveira R.R."/>
            <person name="Labutti K."/>
            <person name="Lipzen A."/>
            <person name="Lail K."/>
            <person name="Bauer D."/>
            <person name="Ohm R.A."/>
            <person name="Barry K.W."/>
            <person name="Spatafora J."/>
            <person name="Grigoriev I.V."/>
            <person name="Martin F.M."/>
            <person name="Pujade-Renaud V."/>
        </authorList>
    </citation>
    <scope>NUCLEOTIDE SEQUENCE [LARGE SCALE GENOMIC DNA]</scope>
    <source>
        <strain evidence="8 9">Philippines</strain>
    </source>
</reference>
<dbReference type="GO" id="GO:0015513">
    <property type="term" value="F:high-affinity secondary active nitrite transmembrane transporter activity"/>
    <property type="evidence" value="ECO:0007669"/>
    <property type="project" value="TreeGrafter"/>
</dbReference>
<keyword evidence="3 7" id="KW-1133">Transmembrane helix</keyword>
<evidence type="ECO:0000256" key="3">
    <source>
        <dbReference type="ARBA" id="ARBA00022989"/>
    </source>
</evidence>
<dbReference type="GO" id="GO:0015707">
    <property type="term" value="P:nitrite transport"/>
    <property type="evidence" value="ECO:0007669"/>
    <property type="project" value="TreeGrafter"/>
</dbReference>
<keyword evidence="9" id="KW-1185">Reference proteome</keyword>
<dbReference type="Gene3D" id="1.20.1080.10">
    <property type="entry name" value="Glycerol uptake facilitator protein"/>
    <property type="match status" value="2"/>
</dbReference>
<feature type="transmembrane region" description="Helical" evidence="7">
    <location>
        <begin position="87"/>
        <end position="110"/>
    </location>
</feature>
<dbReference type="AlphaFoldDB" id="A0A2T2N2Z7"/>
<feature type="compositionally biased region" description="Pro residues" evidence="6">
    <location>
        <begin position="1"/>
        <end position="12"/>
    </location>
</feature>
<evidence type="ECO:0000313" key="9">
    <source>
        <dbReference type="Proteomes" id="UP000240883"/>
    </source>
</evidence>
<dbReference type="InterPro" id="IPR023271">
    <property type="entry name" value="Aquaporin-like"/>
</dbReference>
<evidence type="ECO:0000313" key="8">
    <source>
        <dbReference type="EMBL" id="PSN59801.1"/>
    </source>
</evidence>
<proteinExistence type="inferred from homology"/>
<feature type="region of interest" description="Disordered" evidence="6">
    <location>
        <begin position="1"/>
        <end position="32"/>
    </location>
</feature>
<dbReference type="GO" id="GO:0005886">
    <property type="term" value="C:plasma membrane"/>
    <property type="evidence" value="ECO:0007669"/>
    <property type="project" value="TreeGrafter"/>
</dbReference>
<feature type="transmembrane region" description="Helical" evidence="7">
    <location>
        <begin position="139"/>
        <end position="159"/>
    </location>
</feature>
<dbReference type="PANTHER" id="PTHR30520">
    <property type="entry name" value="FORMATE TRANSPORTER-RELATED"/>
    <property type="match status" value="1"/>
</dbReference>
<name>A0A2T2N2Z7_CORCC</name>
<dbReference type="Proteomes" id="UP000240883">
    <property type="component" value="Unassembled WGS sequence"/>
</dbReference>
<feature type="transmembrane region" description="Helical" evidence="7">
    <location>
        <begin position="215"/>
        <end position="241"/>
    </location>
</feature>
<keyword evidence="4 7" id="KW-0472">Membrane</keyword>
<keyword evidence="2 7" id="KW-0812">Transmembrane</keyword>
<dbReference type="PANTHER" id="PTHR30520:SF6">
    <property type="entry name" value="FORMATE_NITRATE FAMILY TRANSPORTER (EUROFUNG)"/>
    <property type="match status" value="1"/>
</dbReference>
<dbReference type="EMBL" id="KZ678152">
    <property type="protein sequence ID" value="PSN59801.1"/>
    <property type="molecule type" value="Genomic_DNA"/>
</dbReference>
<evidence type="ECO:0000256" key="4">
    <source>
        <dbReference type="ARBA" id="ARBA00023136"/>
    </source>
</evidence>
<dbReference type="InterPro" id="IPR000292">
    <property type="entry name" value="For/NO2_transpt"/>
</dbReference>
<dbReference type="STRING" id="1448308.A0A2T2N2Z7"/>
<dbReference type="OrthoDB" id="4829at2759"/>
<evidence type="ECO:0000256" key="1">
    <source>
        <dbReference type="ARBA" id="ARBA00004141"/>
    </source>
</evidence>
<evidence type="ECO:0000256" key="6">
    <source>
        <dbReference type="SAM" id="MobiDB-lite"/>
    </source>
</evidence>
<organism evidence="8 9">
    <name type="scientific">Corynespora cassiicola Philippines</name>
    <dbReference type="NCBI Taxonomy" id="1448308"/>
    <lineage>
        <taxon>Eukaryota</taxon>
        <taxon>Fungi</taxon>
        <taxon>Dikarya</taxon>
        <taxon>Ascomycota</taxon>
        <taxon>Pezizomycotina</taxon>
        <taxon>Dothideomycetes</taxon>
        <taxon>Pleosporomycetidae</taxon>
        <taxon>Pleosporales</taxon>
        <taxon>Corynesporascaceae</taxon>
        <taxon>Corynespora</taxon>
    </lineage>
</organism>
<comment type="subcellular location">
    <subcellularLocation>
        <location evidence="1">Membrane</location>
        <topology evidence="1">Multi-pass membrane protein</topology>
    </subcellularLocation>
</comment>
<evidence type="ECO:0000256" key="2">
    <source>
        <dbReference type="ARBA" id="ARBA00022692"/>
    </source>
</evidence>
<protein>
    <submittedName>
        <fullName evidence="8">Formate/nitrite transporter</fullName>
    </submittedName>
</protein>